<proteinExistence type="predicted"/>
<comment type="caution">
    <text evidence="1">The sequence shown here is derived from an EMBL/GenBank/DDBJ whole genome shotgun (WGS) entry which is preliminary data.</text>
</comment>
<reference evidence="1" key="1">
    <citation type="submission" date="2019-09" db="EMBL/GenBank/DDBJ databases">
        <title>In-depth cultivation of the pig gut microbiome towards novel bacterial diversity and tailored functional studies.</title>
        <authorList>
            <person name="Wylensek D."/>
            <person name="Hitch T.C.A."/>
            <person name="Clavel T."/>
        </authorList>
    </citation>
    <scope>NUCLEOTIDE SEQUENCE</scope>
    <source>
        <strain evidence="1">RF-744-FAT-WT-3</strain>
    </source>
</reference>
<dbReference type="AlphaFoldDB" id="A0A6A8M700"/>
<accession>A0A6A8M700</accession>
<gene>
    <name evidence="1" type="ORF">FYJ66_02545</name>
</gene>
<dbReference type="EMBL" id="VUNB01000002">
    <property type="protein sequence ID" value="MST68470.1"/>
    <property type="molecule type" value="Genomic_DNA"/>
</dbReference>
<organism evidence="1">
    <name type="scientific">Baileyella intestinalis</name>
    <dbReference type="NCBI Taxonomy" id="2606709"/>
    <lineage>
        <taxon>Bacteria</taxon>
        <taxon>Bacillati</taxon>
        <taxon>Bacillota</taxon>
        <taxon>Clostridia</taxon>
        <taxon>Peptostreptococcales</taxon>
        <taxon>Anaerovoracaceae</taxon>
        <taxon>Baileyella</taxon>
    </lineage>
</organism>
<evidence type="ECO:0000313" key="1">
    <source>
        <dbReference type="EMBL" id="MST68470.1"/>
    </source>
</evidence>
<protein>
    <submittedName>
        <fullName evidence="1">Uncharacterized protein</fullName>
    </submittedName>
</protein>
<name>A0A6A8M700_9FIRM</name>
<sequence>MISIDMRFNQNTVRSLIGKTLAKYRCDRFVFTNSVTQRVGFFIDDKVYNLTNCQETVDYFGHTDDVAVSRFEETTEDEIKSAFADVEQIDTPIGASIDEIRLVNENQRISVNGECTYDIWLTRAIIFIVDGREVLFEKDVVPFSEEIIILKGYDLENQLSDGGAFLEGWDEGIVPECHRHTVIFH</sequence>
<dbReference type="RefSeq" id="WP_154571945.1">
    <property type="nucleotide sequence ID" value="NZ_VUNB01000002.1"/>
</dbReference>